<protein>
    <recommendedName>
        <fullName evidence="3">F-box associated domain-containing protein</fullName>
    </recommendedName>
</protein>
<evidence type="ECO:0000313" key="1">
    <source>
        <dbReference type="EMBL" id="KAG5537183.1"/>
    </source>
</evidence>
<reference evidence="1" key="1">
    <citation type="submission" date="2020-08" db="EMBL/GenBank/DDBJ databases">
        <title>Plant Genome Project.</title>
        <authorList>
            <person name="Zhang R.-G."/>
        </authorList>
    </citation>
    <scope>NUCLEOTIDE SEQUENCE</scope>
    <source>
        <strain evidence="1">WSP0</strain>
        <tissue evidence="1">Leaf</tissue>
    </source>
</reference>
<dbReference type="EMBL" id="JACTNZ010000008">
    <property type="protein sequence ID" value="KAG5537183.1"/>
    <property type="molecule type" value="Genomic_DNA"/>
</dbReference>
<dbReference type="Proteomes" id="UP000823749">
    <property type="component" value="Chromosome 8"/>
</dbReference>
<name>A0AAV6J9Y7_9ERIC</name>
<organism evidence="1 2">
    <name type="scientific">Rhododendron griersonianum</name>
    <dbReference type="NCBI Taxonomy" id="479676"/>
    <lineage>
        <taxon>Eukaryota</taxon>
        <taxon>Viridiplantae</taxon>
        <taxon>Streptophyta</taxon>
        <taxon>Embryophyta</taxon>
        <taxon>Tracheophyta</taxon>
        <taxon>Spermatophyta</taxon>
        <taxon>Magnoliopsida</taxon>
        <taxon>eudicotyledons</taxon>
        <taxon>Gunneridae</taxon>
        <taxon>Pentapetalae</taxon>
        <taxon>asterids</taxon>
        <taxon>Ericales</taxon>
        <taxon>Ericaceae</taxon>
        <taxon>Ericoideae</taxon>
        <taxon>Rhodoreae</taxon>
        <taxon>Rhododendron</taxon>
    </lineage>
</organism>
<proteinExistence type="predicted"/>
<sequence length="246" mass="27586">MDGVYYWWTGYAILTFDMGMEVFRVIPAPFILPSEIYCCYCDLTLYDNDRIALYQFKDVLESGIDKWCDVWVMGVEGSWIKQFTVGPLPGIVAPMGFWKNGELLFLTNTPQNYGYHFEQLVMYNSSTQQNRHLGPKGNRATFEALVYHESLVSVKGGMYQRKGKLSDSVATRHDVSFGVGICVARNDARSGQNLFEVEQILAMLRTKQAPTGGNSGRTNGTGMANAVSNSSMRKIILKGVELEDPQ</sequence>
<gene>
    <name evidence="1" type="ORF">RHGRI_024572</name>
</gene>
<comment type="caution">
    <text evidence="1">The sequence shown here is derived from an EMBL/GenBank/DDBJ whole genome shotgun (WGS) entry which is preliminary data.</text>
</comment>
<evidence type="ECO:0000313" key="2">
    <source>
        <dbReference type="Proteomes" id="UP000823749"/>
    </source>
</evidence>
<keyword evidence="2" id="KW-1185">Reference proteome</keyword>
<dbReference type="AlphaFoldDB" id="A0AAV6J9Y7"/>
<accession>A0AAV6J9Y7</accession>
<evidence type="ECO:0008006" key="3">
    <source>
        <dbReference type="Google" id="ProtNLM"/>
    </source>
</evidence>